<dbReference type="EMBL" id="JBHRWW010000003">
    <property type="protein sequence ID" value="MFC3687819.1"/>
    <property type="molecule type" value="Genomic_DNA"/>
</dbReference>
<dbReference type="SUPFAM" id="SSF46946">
    <property type="entry name" value="S13-like H2TH domain"/>
    <property type="match status" value="1"/>
</dbReference>
<evidence type="ECO:0000256" key="8">
    <source>
        <dbReference type="ARBA" id="ARBA00023125"/>
    </source>
</evidence>
<evidence type="ECO:0000313" key="16">
    <source>
        <dbReference type="EMBL" id="MFC3687819.1"/>
    </source>
</evidence>
<evidence type="ECO:0000256" key="11">
    <source>
        <dbReference type="ARBA" id="ARBA00023268"/>
    </source>
</evidence>
<evidence type="ECO:0000256" key="2">
    <source>
        <dbReference type="ARBA" id="ARBA00012720"/>
    </source>
</evidence>
<keyword evidence="6" id="KW-0378">Hydrolase</keyword>
<dbReference type="EC" id="4.2.99.18" evidence="2"/>
<dbReference type="Pfam" id="PF01149">
    <property type="entry name" value="Fapy_DNA_glyco"/>
    <property type="match status" value="1"/>
</dbReference>
<keyword evidence="7" id="KW-0862">Zinc</keyword>
<keyword evidence="11" id="KW-0511">Multifunctional enzyme</keyword>
<comment type="caution">
    <text evidence="16">The sequence shown here is derived from an EMBL/GenBank/DDBJ whole genome shotgun (WGS) entry which is preliminary data.</text>
</comment>
<dbReference type="Gene3D" id="1.10.8.50">
    <property type="match status" value="1"/>
</dbReference>
<protein>
    <recommendedName>
        <fullName evidence="2">DNA-(apurinic or apyrimidinic site) lyase</fullName>
        <ecNumber evidence="2">4.2.99.18</ecNumber>
    </recommendedName>
</protein>
<keyword evidence="12" id="KW-0326">Glycosidase</keyword>
<dbReference type="InterPro" id="IPR012319">
    <property type="entry name" value="FPG_cat"/>
</dbReference>
<evidence type="ECO:0000259" key="14">
    <source>
        <dbReference type="PROSITE" id="PS51066"/>
    </source>
</evidence>
<evidence type="ECO:0000256" key="5">
    <source>
        <dbReference type="ARBA" id="ARBA00022771"/>
    </source>
</evidence>
<comment type="similarity">
    <text evidence="1">Belongs to the FPG family.</text>
</comment>
<keyword evidence="8" id="KW-0238">DNA-binding</keyword>
<reference evidence="17" key="1">
    <citation type="journal article" date="2019" name="Int. J. Syst. Evol. Microbiol.">
        <title>The Global Catalogue of Microorganisms (GCM) 10K type strain sequencing project: providing services to taxonomists for standard genome sequencing and annotation.</title>
        <authorList>
            <consortium name="The Broad Institute Genomics Platform"/>
            <consortium name="The Broad Institute Genome Sequencing Center for Infectious Disease"/>
            <person name="Wu L."/>
            <person name="Ma J."/>
        </authorList>
    </citation>
    <scope>NUCLEOTIDE SEQUENCE [LARGE SCALE GENOMIC DNA]</scope>
    <source>
        <strain evidence="17">NCAIM B.02333</strain>
    </source>
</reference>
<dbReference type="SMART" id="SM01232">
    <property type="entry name" value="H2TH"/>
    <property type="match status" value="1"/>
</dbReference>
<dbReference type="InterPro" id="IPR010979">
    <property type="entry name" value="Ribosomal_uS13-like_H2TH"/>
</dbReference>
<dbReference type="PROSITE" id="PS51068">
    <property type="entry name" value="FPG_CAT"/>
    <property type="match status" value="1"/>
</dbReference>
<dbReference type="PROSITE" id="PS51066">
    <property type="entry name" value="ZF_FPG_2"/>
    <property type="match status" value="1"/>
</dbReference>
<dbReference type="PANTHER" id="PTHR42697">
    <property type="entry name" value="ENDONUCLEASE 8"/>
    <property type="match status" value="1"/>
</dbReference>
<evidence type="ECO:0000313" key="17">
    <source>
        <dbReference type="Proteomes" id="UP001595685"/>
    </source>
</evidence>
<evidence type="ECO:0000256" key="7">
    <source>
        <dbReference type="ARBA" id="ARBA00022833"/>
    </source>
</evidence>
<keyword evidence="17" id="KW-1185">Reference proteome</keyword>
<dbReference type="SMART" id="SM00898">
    <property type="entry name" value="Fapy_DNA_glyco"/>
    <property type="match status" value="1"/>
</dbReference>
<keyword evidence="5 13" id="KW-0863">Zinc-finger</keyword>
<feature type="domain" description="Formamidopyrimidine-DNA glycosylase catalytic" evidence="15">
    <location>
        <begin position="2"/>
        <end position="98"/>
    </location>
</feature>
<dbReference type="InterPro" id="IPR015886">
    <property type="entry name" value="H2TH_FPG"/>
</dbReference>
<dbReference type="Proteomes" id="UP001595685">
    <property type="component" value="Unassembled WGS sequence"/>
</dbReference>
<organism evidence="16 17">
    <name type="scientific">Aquipuribacter hungaricus</name>
    <dbReference type="NCBI Taxonomy" id="545624"/>
    <lineage>
        <taxon>Bacteria</taxon>
        <taxon>Bacillati</taxon>
        <taxon>Actinomycetota</taxon>
        <taxon>Actinomycetes</taxon>
        <taxon>Micrococcales</taxon>
        <taxon>Intrasporangiaceae</taxon>
        <taxon>Aquipuribacter</taxon>
    </lineage>
</organism>
<dbReference type="InterPro" id="IPR000214">
    <property type="entry name" value="Znf_DNA_glyclase/AP_lyase"/>
</dbReference>
<gene>
    <name evidence="16" type="ORF">ACFOLH_05620</name>
</gene>
<evidence type="ECO:0000256" key="12">
    <source>
        <dbReference type="ARBA" id="ARBA00023295"/>
    </source>
</evidence>
<dbReference type="SUPFAM" id="SSF57716">
    <property type="entry name" value="Glucocorticoid receptor-like (DNA-binding domain)"/>
    <property type="match status" value="1"/>
</dbReference>
<keyword evidence="9" id="KW-0234">DNA repair</keyword>
<evidence type="ECO:0000256" key="9">
    <source>
        <dbReference type="ARBA" id="ARBA00023204"/>
    </source>
</evidence>
<keyword evidence="4" id="KW-0227">DNA damage</keyword>
<evidence type="ECO:0000256" key="6">
    <source>
        <dbReference type="ARBA" id="ARBA00022801"/>
    </source>
</evidence>
<accession>A0ABV7WDA5</accession>
<proteinExistence type="inferred from homology"/>
<dbReference type="Pfam" id="PF06831">
    <property type="entry name" value="H2TH"/>
    <property type="match status" value="1"/>
</dbReference>
<evidence type="ECO:0000256" key="4">
    <source>
        <dbReference type="ARBA" id="ARBA00022763"/>
    </source>
</evidence>
<dbReference type="CDD" id="cd08970">
    <property type="entry name" value="AcNei1_N"/>
    <property type="match status" value="1"/>
</dbReference>
<evidence type="ECO:0000256" key="1">
    <source>
        <dbReference type="ARBA" id="ARBA00009409"/>
    </source>
</evidence>
<sequence length="272" mass="29903">MPEGHTVHRSARQLSAHLGGVELRADSPQGRFAAGAAAIDGLVMDRAEAWGKHLLLRFDAPPGSDRFLHVHLGLYGKWLLGTGEPPEPRGALRLRLVGPGDEPAWAELRGPTACELMDDAGRAALLARLGPDPLRKDAEPERAWERVHRSRQAVAALLMDQSVLAGVGNVYRAEVLFRAGLAPMLPGSAVAEADWQHVWDDLVVLMRAGVRAGHIVTTERQHRDRVSGQARREDRFYVYRRHGLPCRLCGTPVQVADLVGRRLYWCPVCQAA</sequence>
<feature type="domain" description="FPG-type" evidence="14">
    <location>
        <begin position="237"/>
        <end position="271"/>
    </location>
</feature>
<keyword evidence="10" id="KW-0456">Lyase</keyword>
<dbReference type="RefSeq" id="WP_340289998.1">
    <property type="nucleotide sequence ID" value="NZ_JBBEOI010000013.1"/>
</dbReference>
<evidence type="ECO:0000256" key="10">
    <source>
        <dbReference type="ARBA" id="ARBA00023239"/>
    </source>
</evidence>
<dbReference type="PANTHER" id="PTHR42697:SF3">
    <property type="entry name" value="ENDONUCLEASE 8 1"/>
    <property type="match status" value="1"/>
</dbReference>
<dbReference type="InterPro" id="IPR035937">
    <property type="entry name" value="FPG_N"/>
</dbReference>
<evidence type="ECO:0000259" key="15">
    <source>
        <dbReference type="PROSITE" id="PS51068"/>
    </source>
</evidence>
<dbReference type="Gene3D" id="3.20.190.10">
    <property type="entry name" value="MutM-like, N-terminal"/>
    <property type="match status" value="1"/>
</dbReference>
<name>A0ABV7WDA5_9MICO</name>
<keyword evidence="3" id="KW-0479">Metal-binding</keyword>
<evidence type="ECO:0000256" key="13">
    <source>
        <dbReference type="PROSITE-ProRule" id="PRU00391"/>
    </source>
</evidence>
<dbReference type="SUPFAM" id="SSF81624">
    <property type="entry name" value="N-terminal domain of MutM-like DNA repair proteins"/>
    <property type="match status" value="1"/>
</dbReference>
<evidence type="ECO:0000256" key="3">
    <source>
        <dbReference type="ARBA" id="ARBA00022723"/>
    </source>
</evidence>